<dbReference type="RefSeq" id="WP_133038525.1">
    <property type="nucleotide sequence ID" value="NZ_SLWF01000008.1"/>
</dbReference>
<keyword evidence="3 4" id="KW-0804">Transcription</keyword>
<keyword evidence="4" id="KW-0238">DNA-binding</keyword>
<dbReference type="PANTHER" id="PTHR30265:SF7">
    <property type="entry name" value="TRANSCRIPTION ANTITERMINATION PROTEIN RFAH"/>
    <property type="match status" value="1"/>
</dbReference>
<name>A0A4R2FLS4_9GAMM</name>
<dbReference type="NCBIfam" id="TIGR01955">
    <property type="entry name" value="RfaH"/>
    <property type="match status" value="1"/>
</dbReference>
<dbReference type="InterPro" id="IPR043425">
    <property type="entry name" value="NusG-like"/>
</dbReference>
<dbReference type="SUPFAM" id="SSF50104">
    <property type="entry name" value="Translation proteins SH3-like domain"/>
    <property type="match status" value="1"/>
</dbReference>
<dbReference type="InterPro" id="IPR006645">
    <property type="entry name" value="NGN-like_dom"/>
</dbReference>
<evidence type="ECO:0000313" key="6">
    <source>
        <dbReference type="EMBL" id="TCN85769.1"/>
    </source>
</evidence>
<dbReference type="Gene3D" id="3.30.70.940">
    <property type="entry name" value="NusG, N-terminal domain"/>
    <property type="match status" value="1"/>
</dbReference>
<sequence length="166" mass="19323">MKAWYLLYCKPRSELRAQQHLTMQQLETYLPMLRLEKKEKGQSVIRKQPLFPNYLFVRFDPEHTSVRQLHATRGVVRLVDCREKMTPIDDLLITRLKRREITEPVLAPKALVKGDKVRFTGGPFAELEGIFQEQCGDTRCRILFSFLGRMQSLVVDKNSVVTNICA</sequence>
<dbReference type="Pfam" id="PF02357">
    <property type="entry name" value="NusG"/>
    <property type="match status" value="1"/>
</dbReference>
<organism evidence="6 7">
    <name type="scientific">Shewanella fodinae</name>
    <dbReference type="NCBI Taxonomy" id="552357"/>
    <lineage>
        <taxon>Bacteria</taxon>
        <taxon>Pseudomonadati</taxon>
        <taxon>Pseudomonadota</taxon>
        <taxon>Gammaproteobacteria</taxon>
        <taxon>Alteromonadales</taxon>
        <taxon>Shewanellaceae</taxon>
        <taxon>Shewanella</taxon>
    </lineage>
</organism>
<dbReference type="GO" id="GO:0001073">
    <property type="term" value="F:transcription antitermination factor activity, DNA binding"/>
    <property type="evidence" value="ECO:0007669"/>
    <property type="project" value="UniProtKB-UniRule"/>
</dbReference>
<comment type="similarity">
    <text evidence="4">Belongs to the RfaH family.</text>
</comment>
<evidence type="ECO:0000256" key="4">
    <source>
        <dbReference type="HAMAP-Rule" id="MF_00951"/>
    </source>
</evidence>
<evidence type="ECO:0000256" key="3">
    <source>
        <dbReference type="ARBA" id="ARBA00023163"/>
    </source>
</evidence>
<dbReference type="InterPro" id="IPR008991">
    <property type="entry name" value="Translation_prot_SH3-like_sf"/>
</dbReference>
<dbReference type="SUPFAM" id="SSF82679">
    <property type="entry name" value="N-utilization substance G protein NusG, N-terminal domain"/>
    <property type="match status" value="1"/>
</dbReference>
<dbReference type="GO" id="GO:0006354">
    <property type="term" value="P:DNA-templated transcription elongation"/>
    <property type="evidence" value="ECO:0007669"/>
    <property type="project" value="InterPro"/>
</dbReference>
<dbReference type="AlphaFoldDB" id="A0A4R2FLS4"/>
<comment type="subunit">
    <text evidence="4">Interacts with both the nontemplate DNA and the RNA polymerase (RNAP).</text>
</comment>
<keyword evidence="1 4" id="KW-0889">Transcription antitermination</keyword>
<dbReference type="InterPro" id="IPR036735">
    <property type="entry name" value="NGN_dom_sf"/>
</dbReference>
<dbReference type="NCBIfam" id="NF006534">
    <property type="entry name" value="PRK09014.1"/>
    <property type="match status" value="1"/>
</dbReference>
<evidence type="ECO:0000256" key="2">
    <source>
        <dbReference type="ARBA" id="ARBA00023015"/>
    </source>
</evidence>
<dbReference type="HAMAP" id="MF_00951">
    <property type="entry name" value="RfaH"/>
    <property type="match status" value="1"/>
</dbReference>
<dbReference type="OrthoDB" id="9790639at2"/>
<comment type="caution">
    <text evidence="6">The sequence shown here is derived from an EMBL/GenBank/DDBJ whole genome shotgun (WGS) entry which is preliminary data.</text>
</comment>
<reference evidence="6 7" key="1">
    <citation type="submission" date="2019-03" db="EMBL/GenBank/DDBJ databases">
        <title>Freshwater and sediment microbial communities from various areas in North America, analyzing microbe dynamics in response to fracking.</title>
        <authorList>
            <person name="Lamendella R."/>
        </authorList>
    </citation>
    <scope>NUCLEOTIDE SEQUENCE [LARGE SCALE GENOMIC DNA]</scope>
    <source>
        <strain evidence="6 7">74A</strain>
    </source>
</reference>
<keyword evidence="7" id="KW-1185">Reference proteome</keyword>
<evidence type="ECO:0000256" key="1">
    <source>
        <dbReference type="ARBA" id="ARBA00022814"/>
    </source>
</evidence>
<keyword evidence="2 4" id="KW-0805">Transcription regulation</keyword>
<proteinExistence type="inferred from homology"/>
<dbReference type="GO" id="GO:0005829">
    <property type="term" value="C:cytosol"/>
    <property type="evidence" value="ECO:0007669"/>
    <property type="project" value="TreeGrafter"/>
</dbReference>
<dbReference type="GO" id="GO:0003677">
    <property type="term" value="F:DNA binding"/>
    <property type="evidence" value="ECO:0007669"/>
    <property type="project" value="UniProtKB-UniRule"/>
</dbReference>
<accession>A0A4R2FLS4</accession>
<dbReference type="CDD" id="cd09892">
    <property type="entry name" value="NGN_SP_RfaH"/>
    <property type="match status" value="1"/>
</dbReference>
<dbReference type="PANTHER" id="PTHR30265">
    <property type="entry name" value="RHO-INTERACTING TRANSCRIPTION TERMINATION FACTOR NUSG"/>
    <property type="match status" value="1"/>
</dbReference>
<evidence type="ECO:0000259" key="5">
    <source>
        <dbReference type="SMART" id="SM00738"/>
    </source>
</evidence>
<dbReference type="InterPro" id="IPR010215">
    <property type="entry name" value="Transcription_antiterm_RfaH"/>
</dbReference>
<gene>
    <name evidence="4" type="primary">rfaH</name>
    <name evidence="6" type="ORF">EDC91_1087</name>
</gene>
<dbReference type="Proteomes" id="UP000294832">
    <property type="component" value="Unassembled WGS sequence"/>
</dbReference>
<comment type="function">
    <text evidence="4">Enhances distal genes transcription elongation in a specialized subset of operons that encode extracytoplasmic components.</text>
</comment>
<feature type="domain" description="NusG-like N-terminal" evidence="5">
    <location>
        <begin position="1"/>
        <end position="100"/>
    </location>
</feature>
<protein>
    <recommendedName>
        <fullName evidence="4">Transcription antitermination protein RfaH</fullName>
    </recommendedName>
</protein>
<dbReference type="EMBL" id="SLWF01000008">
    <property type="protein sequence ID" value="TCN85769.1"/>
    <property type="molecule type" value="Genomic_DNA"/>
</dbReference>
<dbReference type="SMART" id="SM00738">
    <property type="entry name" value="NGN"/>
    <property type="match status" value="1"/>
</dbReference>
<evidence type="ECO:0000313" key="7">
    <source>
        <dbReference type="Proteomes" id="UP000294832"/>
    </source>
</evidence>